<proteinExistence type="predicted"/>
<protein>
    <recommendedName>
        <fullName evidence="4">Lipoprotein</fullName>
    </recommendedName>
</protein>
<evidence type="ECO:0000313" key="3">
    <source>
        <dbReference type="Proteomes" id="UP000681526"/>
    </source>
</evidence>
<accession>A0ABM8V4P8</accession>
<evidence type="ECO:0000256" key="1">
    <source>
        <dbReference type="SAM" id="SignalP"/>
    </source>
</evidence>
<dbReference type="EMBL" id="CAJRAY010000049">
    <property type="protein sequence ID" value="CAG5087319.1"/>
    <property type="molecule type" value="Genomic_DNA"/>
</dbReference>
<feature type="chain" id="PRO_5046451302" description="Lipoprotein" evidence="1">
    <location>
        <begin position="23"/>
        <end position="353"/>
    </location>
</feature>
<keyword evidence="1" id="KW-0732">Signal</keyword>
<name>A0ABM8V4P8_THEXY</name>
<dbReference type="PROSITE" id="PS51257">
    <property type="entry name" value="PROKAR_LIPOPROTEIN"/>
    <property type="match status" value="1"/>
</dbReference>
<evidence type="ECO:0008006" key="4">
    <source>
        <dbReference type="Google" id="ProtNLM"/>
    </source>
</evidence>
<gene>
    <name evidence="2" type="primary">txxe 2153-M1-243</name>
    <name evidence="2" type="ORF">TXXE_10740</name>
</gene>
<feature type="signal peptide" evidence="1">
    <location>
        <begin position="1"/>
        <end position="22"/>
    </location>
</feature>
<reference evidence="2 3" key="1">
    <citation type="submission" date="2021-04" db="EMBL/GenBank/DDBJ databases">
        <authorList>
            <person name="Rakotoarivonina H."/>
        </authorList>
    </citation>
    <scope>NUCLEOTIDE SEQUENCE [LARGE SCALE GENOMIC DNA]</scope>
    <source>
        <strain evidence="2 3">XE</strain>
    </source>
</reference>
<keyword evidence="3" id="KW-1185">Reference proteome</keyword>
<organism evidence="2 3">
    <name type="scientific">Thermobacillus xylanilyticus</name>
    <dbReference type="NCBI Taxonomy" id="76633"/>
    <lineage>
        <taxon>Bacteria</taxon>
        <taxon>Bacillati</taxon>
        <taxon>Bacillota</taxon>
        <taxon>Bacilli</taxon>
        <taxon>Bacillales</taxon>
        <taxon>Paenibacillaceae</taxon>
        <taxon>Thermobacillus</taxon>
    </lineage>
</organism>
<comment type="caution">
    <text evidence="2">The sequence shown here is derived from an EMBL/GenBank/DDBJ whole genome shotgun (WGS) entry which is preliminary data.</text>
</comment>
<sequence length="353" mass="38929">MNKSRLAVLLVALLAAALAVTACGKKTPPKEALQKAWAASMEMKSFTFDGSLAIDELELPPSAQNEAVLPYLDMIENTSLSIRGAYTRDPLKLEAILKLTIPGDLAVSFEVPLIWANDKVYAKIPAIPMLPLGDAAGKFVEIDPAGLAEGEGAALPAFNVEVQRKLAGEALGIVFSHLDEEHFFREVKKEDVPGLPGDLKADRFIKFSIAQDNFDAFMQAFAENIMPEIIDLLLASEDYRSELQLTEEELKRAKEELAAKDPESLRNELEALKQNLTVHEISVTSAIKGDKLVYQKLKGNLETTENGETTKIGFSFDIRYDNINKDVKFEHEIPEDALTMEELLQSLFSAFAS</sequence>
<dbReference type="RefSeq" id="WP_213484621.1">
    <property type="nucleotide sequence ID" value="NZ_CAJRAY010000049.1"/>
</dbReference>
<dbReference type="Proteomes" id="UP000681526">
    <property type="component" value="Unassembled WGS sequence"/>
</dbReference>
<evidence type="ECO:0000313" key="2">
    <source>
        <dbReference type="EMBL" id="CAG5087319.1"/>
    </source>
</evidence>